<dbReference type="InterPro" id="IPR000700">
    <property type="entry name" value="PAS-assoc_C"/>
</dbReference>
<name>A0A2V3URM0_9SPHN</name>
<dbReference type="Pfam" id="PF00990">
    <property type="entry name" value="GGDEF"/>
    <property type="match status" value="1"/>
</dbReference>
<evidence type="ECO:0000259" key="3">
    <source>
        <dbReference type="PROSITE" id="PS50887"/>
    </source>
</evidence>
<organism evidence="4 5">
    <name type="scientific">Blastomonas natatoria</name>
    <dbReference type="NCBI Taxonomy" id="34015"/>
    <lineage>
        <taxon>Bacteria</taxon>
        <taxon>Pseudomonadati</taxon>
        <taxon>Pseudomonadota</taxon>
        <taxon>Alphaproteobacteria</taxon>
        <taxon>Sphingomonadales</taxon>
        <taxon>Sphingomonadaceae</taxon>
        <taxon>Blastomonas</taxon>
    </lineage>
</organism>
<dbReference type="PROSITE" id="PS50113">
    <property type="entry name" value="PAC"/>
    <property type="match status" value="1"/>
</dbReference>
<dbReference type="Gene3D" id="2.10.70.100">
    <property type="match status" value="1"/>
</dbReference>
<dbReference type="CDD" id="cd01949">
    <property type="entry name" value="GGDEF"/>
    <property type="match status" value="1"/>
</dbReference>
<feature type="domain" description="PAS" evidence="1">
    <location>
        <begin position="33"/>
        <end position="104"/>
    </location>
</feature>
<dbReference type="SUPFAM" id="SSF55785">
    <property type="entry name" value="PYP-like sensor domain (PAS domain)"/>
    <property type="match status" value="1"/>
</dbReference>
<dbReference type="RefSeq" id="WP_110299916.1">
    <property type="nucleotide sequence ID" value="NZ_QJJM01000014.1"/>
</dbReference>
<dbReference type="PROSITE" id="PS50112">
    <property type="entry name" value="PAS"/>
    <property type="match status" value="1"/>
</dbReference>
<dbReference type="PANTHER" id="PTHR46663">
    <property type="entry name" value="DIGUANYLATE CYCLASE DGCT-RELATED"/>
    <property type="match status" value="1"/>
</dbReference>
<keyword evidence="5" id="KW-1185">Reference proteome</keyword>
<accession>A0A2V3URM0</accession>
<dbReference type="Proteomes" id="UP000248014">
    <property type="component" value="Unassembled WGS sequence"/>
</dbReference>
<sequence length="318" mass="35379">MDGYIHDFGSTGHQDWDDSDLSEETVGRIDRPDPLRLLRSLDRAGIGVFECDLKTESLIWTRSLYDIFGVPLKGDVHRSEIIKLYDPESRDALERVRSHAIERSGSFALDARITQPGGEDRWIQITAQVECVAGRAARLTGTKQDITRQRAEHERLRATAETDCLTGLANRHLFQSQFLDASRSNPVLRPLGALVLFDVDGFKAINDRYGHLAGDACLAQFGKRLSQAFFDALMVARVGGDEFAVLLPSNRHLPRISRRAKEAINLLKTPIVWNGHLMEVGASYGIAIAENAMAYDAEAMFARADRALYAAKQTALRA</sequence>
<dbReference type="InterPro" id="IPR043128">
    <property type="entry name" value="Rev_trsase/Diguanyl_cyclase"/>
</dbReference>
<dbReference type="InterPro" id="IPR000014">
    <property type="entry name" value="PAS"/>
</dbReference>
<gene>
    <name evidence="4" type="ORF">C7451_11418</name>
</gene>
<dbReference type="PANTHER" id="PTHR46663:SF2">
    <property type="entry name" value="GGDEF DOMAIN-CONTAINING PROTEIN"/>
    <property type="match status" value="1"/>
</dbReference>
<dbReference type="SMART" id="SM00267">
    <property type="entry name" value="GGDEF"/>
    <property type="match status" value="1"/>
</dbReference>
<dbReference type="SUPFAM" id="SSF55073">
    <property type="entry name" value="Nucleotide cyclase"/>
    <property type="match status" value="1"/>
</dbReference>
<protein>
    <submittedName>
        <fullName evidence="4">Diguanylate cyclase (GGDEF)-like protein</fullName>
    </submittedName>
</protein>
<dbReference type="PROSITE" id="PS50887">
    <property type="entry name" value="GGDEF"/>
    <property type="match status" value="1"/>
</dbReference>
<dbReference type="InterPro" id="IPR052163">
    <property type="entry name" value="DGC-Regulatory_Protein"/>
</dbReference>
<reference evidence="4 5" key="1">
    <citation type="submission" date="2018-05" db="EMBL/GenBank/DDBJ databases">
        <title>Genomic Encyclopedia of Type Strains, Phase IV (KMG-IV): sequencing the most valuable type-strain genomes for metagenomic binning, comparative biology and taxonomic classification.</title>
        <authorList>
            <person name="Goeker M."/>
        </authorList>
    </citation>
    <scope>NUCLEOTIDE SEQUENCE [LARGE SCALE GENOMIC DNA]</scope>
    <source>
        <strain evidence="4 5">DSM 3183</strain>
    </source>
</reference>
<dbReference type="Gene3D" id="3.30.450.20">
    <property type="entry name" value="PAS domain"/>
    <property type="match status" value="1"/>
</dbReference>
<dbReference type="InterPro" id="IPR000160">
    <property type="entry name" value="GGDEF_dom"/>
</dbReference>
<evidence type="ECO:0000313" key="5">
    <source>
        <dbReference type="Proteomes" id="UP000248014"/>
    </source>
</evidence>
<evidence type="ECO:0000259" key="1">
    <source>
        <dbReference type="PROSITE" id="PS50112"/>
    </source>
</evidence>
<dbReference type="OrthoDB" id="315417at2"/>
<proteinExistence type="predicted"/>
<feature type="domain" description="GGDEF" evidence="3">
    <location>
        <begin position="190"/>
        <end position="318"/>
    </location>
</feature>
<dbReference type="Gene3D" id="3.30.70.270">
    <property type="match status" value="1"/>
</dbReference>
<dbReference type="InterPro" id="IPR035965">
    <property type="entry name" value="PAS-like_dom_sf"/>
</dbReference>
<dbReference type="NCBIfam" id="TIGR00254">
    <property type="entry name" value="GGDEF"/>
    <property type="match status" value="1"/>
</dbReference>
<evidence type="ECO:0000313" key="4">
    <source>
        <dbReference type="EMBL" id="PXW70042.1"/>
    </source>
</evidence>
<evidence type="ECO:0000259" key="2">
    <source>
        <dbReference type="PROSITE" id="PS50113"/>
    </source>
</evidence>
<comment type="caution">
    <text evidence="4">The sequence shown here is derived from an EMBL/GenBank/DDBJ whole genome shotgun (WGS) entry which is preliminary data.</text>
</comment>
<dbReference type="InterPro" id="IPR029787">
    <property type="entry name" value="Nucleotide_cyclase"/>
</dbReference>
<dbReference type="EMBL" id="QJJM01000014">
    <property type="protein sequence ID" value="PXW70042.1"/>
    <property type="molecule type" value="Genomic_DNA"/>
</dbReference>
<feature type="domain" description="PAC" evidence="2">
    <location>
        <begin position="107"/>
        <end position="158"/>
    </location>
</feature>
<dbReference type="AlphaFoldDB" id="A0A2V3URM0"/>